<dbReference type="STRING" id="575594.HMPREF0501_00459"/>
<organism evidence="1 2">
    <name type="scientific">Limosilactobacillus coleohominis 101-4-CHN</name>
    <dbReference type="NCBI Taxonomy" id="575594"/>
    <lineage>
        <taxon>Bacteria</taxon>
        <taxon>Bacillati</taxon>
        <taxon>Bacillota</taxon>
        <taxon>Bacilli</taxon>
        <taxon>Lactobacillales</taxon>
        <taxon>Lactobacillaceae</taxon>
        <taxon>Limosilactobacillus</taxon>
    </lineage>
</organism>
<dbReference type="HOGENOM" id="CLU_2806982_0_0_9"/>
<protein>
    <submittedName>
        <fullName evidence="1">Uncharacterized protein</fullName>
    </submittedName>
</protein>
<evidence type="ECO:0000313" key="1">
    <source>
        <dbReference type="EMBL" id="EEU31054.1"/>
    </source>
</evidence>
<name>C7XUU3_9LACO</name>
<accession>C7XUU3</accession>
<proteinExistence type="predicted"/>
<dbReference type="RefSeq" id="WP_006916239.1">
    <property type="nucleotide sequence ID" value="NZ_GG698802.1"/>
</dbReference>
<keyword evidence="2" id="KW-1185">Reference proteome</keyword>
<dbReference type="EMBL" id="GG698802">
    <property type="protein sequence ID" value="EEU31054.1"/>
    <property type="molecule type" value="Genomic_DNA"/>
</dbReference>
<reference evidence="1 2" key="1">
    <citation type="submission" date="2009-06" db="EMBL/GenBank/DDBJ databases">
        <title>The Genome Sequence of Lactobacillus coleohominis strain 101-4-CHN.</title>
        <authorList>
            <consortium name="The Broad Institute Genome Sequencing Platform"/>
            <person name="Ward D."/>
            <person name="Young S.K."/>
            <person name="Zeng Q."/>
            <person name="Koehrsen M."/>
            <person name="Alvarado L."/>
            <person name="Berlin A."/>
            <person name="Borenstein D."/>
            <person name="Chen Z."/>
            <person name="Engels R."/>
            <person name="Freedman E."/>
            <person name="Gellesch M."/>
            <person name="Goldberg J."/>
            <person name="Griggs A."/>
            <person name="Gujja S."/>
            <person name="Heiman D."/>
            <person name="Hepburn T."/>
            <person name="Howarth C."/>
            <person name="Jen D."/>
            <person name="Larson L."/>
            <person name="Lewis B."/>
            <person name="Mehta T."/>
            <person name="Park D."/>
            <person name="Pearson M."/>
            <person name="Roberts A."/>
            <person name="Saif S."/>
            <person name="Shea T."/>
            <person name="Shenoy N."/>
            <person name="Sisk P."/>
            <person name="Stolte C."/>
            <person name="Sykes S."/>
            <person name="Walk T."/>
            <person name="White J."/>
            <person name="Yandava C."/>
            <person name="Liu Y."/>
            <person name="Xu Q."/>
            <person name="Lander E."/>
            <person name="Nusbaum C."/>
            <person name="Galagan J."/>
            <person name="Birren B."/>
        </authorList>
    </citation>
    <scope>NUCLEOTIDE SEQUENCE [LARGE SCALE GENOMIC DNA]</scope>
    <source>
        <strain evidence="1 2">101-4-CHN</strain>
    </source>
</reference>
<evidence type="ECO:0000313" key="2">
    <source>
        <dbReference type="Proteomes" id="UP000003987"/>
    </source>
</evidence>
<dbReference type="Proteomes" id="UP000003987">
    <property type="component" value="Unassembled WGS sequence"/>
</dbReference>
<gene>
    <name evidence="1" type="ORF">HMPREF0501_00459</name>
</gene>
<sequence>MNNQETNWQELDKNLRRVSLKIRQVLQQIALRSVKKREKQEVEKALLTTVDKRKRAHDDFHKFVRSL</sequence>
<dbReference type="AlphaFoldDB" id="C7XUU3"/>